<sequence>MKKFVIGICIIVIGFAAFIIYNHKQEPTKEDVFHATKDWSPRTEDVYYISKINGDWLTIFKNQNSIMIGQLRQNWLGSWEIRDESGNESTLASTYTPPDIDDDITWSAEVDKETETSYYFGQVINSKINTITVETKEDVHEDVPLLTSNGGLFFFKRVKGQVNTPINIRGFSKTGELLFSTLPE</sequence>
<evidence type="ECO:0000313" key="2">
    <source>
        <dbReference type="Proteomes" id="UP000198618"/>
    </source>
</evidence>
<dbReference type="AlphaFoldDB" id="A0A1H9Y0W3"/>
<dbReference type="RefSeq" id="WP_090865710.1">
    <property type="nucleotide sequence ID" value="NZ_FOHE01000001.1"/>
</dbReference>
<proteinExistence type="predicted"/>
<protein>
    <submittedName>
        <fullName evidence="1">Uncharacterized protein</fullName>
    </submittedName>
</protein>
<dbReference type="EMBL" id="FOHE01000001">
    <property type="protein sequence ID" value="SES62419.1"/>
    <property type="molecule type" value="Genomic_DNA"/>
</dbReference>
<dbReference type="OrthoDB" id="2870044at2"/>
<keyword evidence="2" id="KW-1185">Reference proteome</keyword>
<evidence type="ECO:0000313" key="1">
    <source>
        <dbReference type="EMBL" id="SES62419.1"/>
    </source>
</evidence>
<gene>
    <name evidence="1" type="ORF">SAMN05216389_101109</name>
</gene>
<accession>A0A1H9Y0W3</accession>
<organism evidence="1 2">
    <name type="scientific">Oceanobacillus limi</name>
    <dbReference type="NCBI Taxonomy" id="930131"/>
    <lineage>
        <taxon>Bacteria</taxon>
        <taxon>Bacillati</taxon>
        <taxon>Bacillota</taxon>
        <taxon>Bacilli</taxon>
        <taxon>Bacillales</taxon>
        <taxon>Bacillaceae</taxon>
        <taxon>Oceanobacillus</taxon>
    </lineage>
</organism>
<name>A0A1H9Y0W3_9BACI</name>
<reference evidence="1 2" key="1">
    <citation type="submission" date="2016-10" db="EMBL/GenBank/DDBJ databases">
        <authorList>
            <person name="de Groot N.N."/>
        </authorList>
    </citation>
    <scope>NUCLEOTIDE SEQUENCE [LARGE SCALE GENOMIC DNA]</scope>
    <source>
        <strain evidence="1 2">IBRC-M 10780</strain>
    </source>
</reference>
<dbReference type="Proteomes" id="UP000198618">
    <property type="component" value="Unassembled WGS sequence"/>
</dbReference>